<dbReference type="InterPro" id="IPR008271">
    <property type="entry name" value="Ser/Thr_kinase_AS"/>
</dbReference>
<feature type="region of interest" description="Disordered" evidence="2">
    <location>
        <begin position="438"/>
        <end position="525"/>
    </location>
</feature>
<evidence type="ECO:0000256" key="1">
    <source>
        <dbReference type="ARBA" id="ARBA00012513"/>
    </source>
</evidence>
<reference evidence="4 6" key="1">
    <citation type="submission" date="2014-11" db="EMBL/GenBank/DDBJ databases">
        <title>Genetic blueprint of the zoonotic pathogen Toxocara canis.</title>
        <authorList>
            <person name="Zhu X.-Q."/>
            <person name="Korhonen P.K."/>
            <person name="Cai H."/>
            <person name="Young N.D."/>
            <person name="Nejsum P."/>
            <person name="von Samson-Himmelstjerna G."/>
            <person name="Boag P.R."/>
            <person name="Tan P."/>
            <person name="Li Q."/>
            <person name="Min J."/>
            <person name="Yang Y."/>
            <person name="Wang X."/>
            <person name="Fang X."/>
            <person name="Hall R.S."/>
            <person name="Hofmann A."/>
            <person name="Sternberg P.W."/>
            <person name="Jex A.R."/>
            <person name="Gasser R.B."/>
        </authorList>
    </citation>
    <scope>NUCLEOTIDE SEQUENCE [LARGE SCALE GENOMIC DNA]</scope>
    <source>
        <strain evidence="4">PN_DK_2014</strain>
    </source>
</reference>
<dbReference type="InterPro" id="IPR001245">
    <property type="entry name" value="Ser-Thr/Tyr_kinase_cat_dom"/>
</dbReference>
<evidence type="ECO:0000313" key="6">
    <source>
        <dbReference type="Proteomes" id="UP000031036"/>
    </source>
</evidence>
<organism evidence="4 6">
    <name type="scientific">Toxocara canis</name>
    <name type="common">Canine roundworm</name>
    <dbReference type="NCBI Taxonomy" id="6265"/>
    <lineage>
        <taxon>Eukaryota</taxon>
        <taxon>Metazoa</taxon>
        <taxon>Ecdysozoa</taxon>
        <taxon>Nematoda</taxon>
        <taxon>Chromadorea</taxon>
        <taxon>Rhabditida</taxon>
        <taxon>Spirurina</taxon>
        <taxon>Ascaridomorpha</taxon>
        <taxon>Ascaridoidea</taxon>
        <taxon>Toxocaridae</taxon>
        <taxon>Toxocara</taxon>
    </lineage>
</organism>
<dbReference type="EMBL" id="UYWY01019636">
    <property type="protein sequence ID" value="VDM38527.1"/>
    <property type="molecule type" value="Genomic_DNA"/>
</dbReference>
<dbReference type="PROSITE" id="PS50011">
    <property type="entry name" value="PROTEIN_KINASE_DOM"/>
    <property type="match status" value="1"/>
</dbReference>
<sequence length="579" mass="64112">MAPRSKAKLHQLASLLPENTVISDMRKQSFVIEKQFAKGGFGRIYCGHQENNAEFGKSGCLAIKVEPQANGPLFTEINVFQRILRRDLLREWMKKKELKHLGLPPHLSSGIFTHKGEKLRFLVMPKYGRSLENYRIEVGGSLGVFDALTVARQCSDCFDYMQGQDYVHSDLKADNILLSACDSIAECYLVDFGLARMAKTNVEKADKKRAHNGTALFTSLDAHRGFLPSWRGDLEILAYNILYWITGSLPWQNFESQLEKVLMMKEQFSNSYEKEVLSTVADPCGKHLVKLFAIAYETGYLSKIDYNVVNEILDVALKSCKSKPSFPSTARRQSAVGSTRRSEIGKVPDVALSVASTSGLVNHSATPLIPSPRVRKTLAVSKVRKVRAPPKTSTTVKSPRSPLKSAVATRHISSSRSPVVIPGLARWKSPVNIAKVRDVSDSVRSASSKRKQMGQEVKEDKITVPAKRSSPNSPEEDEEIKLKNESEADISTNKNRRASRVASGKAAKPFRKPAAPRSPLHIVPSGRSPEVALESAVAAVIPGVRNMKKIRRSLCAAVLKKYINAANKPHPRHVQSSKH</sequence>
<dbReference type="Gene3D" id="1.10.510.10">
    <property type="entry name" value="Transferase(Phosphotransferase) domain 1"/>
    <property type="match status" value="1"/>
</dbReference>
<dbReference type="InterPro" id="IPR000719">
    <property type="entry name" value="Prot_kinase_dom"/>
</dbReference>
<evidence type="ECO:0000259" key="3">
    <source>
        <dbReference type="PROSITE" id="PS50011"/>
    </source>
</evidence>
<dbReference type="EC" id="2.7.11.1" evidence="1"/>
<dbReference type="Proteomes" id="UP000031036">
    <property type="component" value="Unassembled WGS sequence"/>
</dbReference>
<keyword evidence="6" id="KW-1185">Reference proteome</keyword>
<feature type="domain" description="Protein kinase" evidence="3">
    <location>
        <begin position="30"/>
        <end position="336"/>
    </location>
</feature>
<dbReference type="SUPFAM" id="SSF56112">
    <property type="entry name" value="Protein kinase-like (PK-like)"/>
    <property type="match status" value="1"/>
</dbReference>
<dbReference type="PROSITE" id="PS00108">
    <property type="entry name" value="PROTEIN_KINASE_ST"/>
    <property type="match status" value="1"/>
</dbReference>
<dbReference type="STRING" id="6265.A0A0B2VIU2"/>
<evidence type="ECO:0000313" key="4">
    <source>
        <dbReference type="EMBL" id="KHN81362.1"/>
    </source>
</evidence>
<reference evidence="5" key="2">
    <citation type="submission" date="2018-11" db="EMBL/GenBank/DDBJ databases">
        <authorList>
            <consortium name="Pathogen Informatics"/>
        </authorList>
    </citation>
    <scope>NUCLEOTIDE SEQUENCE [LARGE SCALE GENOMIC DNA]</scope>
</reference>
<dbReference type="EMBL" id="JPKZ01001541">
    <property type="protein sequence ID" value="KHN81362.1"/>
    <property type="molecule type" value="Genomic_DNA"/>
</dbReference>
<dbReference type="Pfam" id="PF07714">
    <property type="entry name" value="PK_Tyr_Ser-Thr"/>
    <property type="match status" value="1"/>
</dbReference>
<dbReference type="InterPro" id="IPR050235">
    <property type="entry name" value="CK1_Ser-Thr_kinase"/>
</dbReference>
<accession>A0A0B2VIU2</accession>
<evidence type="ECO:0000313" key="5">
    <source>
        <dbReference type="EMBL" id="VDM38527.1"/>
    </source>
</evidence>
<dbReference type="GO" id="GO:0006950">
    <property type="term" value="P:response to stress"/>
    <property type="evidence" value="ECO:0007669"/>
    <property type="project" value="UniProtKB-ARBA"/>
</dbReference>
<keyword evidence="4" id="KW-0808">Transferase</keyword>
<dbReference type="OrthoDB" id="2687620at2759"/>
<keyword evidence="4" id="KW-0418">Kinase</keyword>
<dbReference type="OMA" id="FAIAYET"/>
<protein>
    <recommendedName>
        <fullName evidence="1">non-specific serine/threonine protein kinase</fullName>
        <ecNumber evidence="1">2.7.11.1</ecNumber>
    </recommendedName>
</protein>
<gene>
    <name evidence="4" type="primary">vrk-1</name>
    <name evidence="4" type="ORF">Tcan_05972</name>
    <name evidence="5" type="ORF">TCNE_LOCUS7206</name>
</gene>
<dbReference type="GO" id="GO:0005524">
    <property type="term" value="F:ATP binding"/>
    <property type="evidence" value="ECO:0007669"/>
    <property type="project" value="InterPro"/>
</dbReference>
<dbReference type="GO" id="GO:0004674">
    <property type="term" value="F:protein serine/threonine kinase activity"/>
    <property type="evidence" value="ECO:0007669"/>
    <property type="project" value="UniProtKB-EC"/>
</dbReference>
<dbReference type="AlphaFoldDB" id="A0A0B2VIU2"/>
<name>A0A0B2VIU2_TOXCA</name>
<feature type="region of interest" description="Disordered" evidence="2">
    <location>
        <begin position="385"/>
        <end position="405"/>
    </location>
</feature>
<evidence type="ECO:0000256" key="2">
    <source>
        <dbReference type="SAM" id="MobiDB-lite"/>
    </source>
</evidence>
<dbReference type="SMART" id="SM00220">
    <property type="entry name" value="S_TKc"/>
    <property type="match status" value="1"/>
</dbReference>
<dbReference type="InterPro" id="IPR011009">
    <property type="entry name" value="Kinase-like_dom_sf"/>
</dbReference>
<proteinExistence type="predicted"/>
<dbReference type="PANTHER" id="PTHR11909">
    <property type="entry name" value="CASEIN KINASE-RELATED"/>
    <property type="match status" value="1"/>
</dbReference>